<proteinExistence type="predicted"/>
<reference evidence="1 2" key="1">
    <citation type="submission" date="2019-10" db="EMBL/GenBank/DDBJ databases">
        <title>Description of Paenibacillus terrestris sp. nov.</title>
        <authorList>
            <person name="Carlier A."/>
            <person name="Qi S."/>
        </authorList>
    </citation>
    <scope>NUCLEOTIDE SEQUENCE [LARGE SCALE GENOMIC DNA]</scope>
    <source>
        <strain evidence="1 2">LMG 31458</strain>
    </source>
</reference>
<evidence type="ECO:0000313" key="1">
    <source>
        <dbReference type="EMBL" id="NOU75281.1"/>
    </source>
</evidence>
<dbReference type="EMBL" id="WHOA01000202">
    <property type="protein sequence ID" value="NOU75281.1"/>
    <property type="molecule type" value="Genomic_DNA"/>
</dbReference>
<evidence type="ECO:0000313" key="2">
    <source>
        <dbReference type="Proteomes" id="UP000616779"/>
    </source>
</evidence>
<keyword evidence="2" id="KW-1185">Reference proteome</keyword>
<protein>
    <submittedName>
        <fullName evidence="1">Uncharacterized protein</fullName>
    </submittedName>
</protein>
<organism evidence="1 2">
    <name type="scientific">Paenibacillus phytorum</name>
    <dbReference type="NCBI Taxonomy" id="2654977"/>
    <lineage>
        <taxon>Bacteria</taxon>
        <taxon>Bacillati</taxon>
        <taxon>Bacillota</taxon>
        <taxon>Bacilli</taxon>
        <taxon>Bacillales</taxon>
        <taxon>Paenibacillaceae</taxon>
        <taxon>Paenibacillus</taxon>
    </lineage>
</organism>
<accession>A0ABX1Y3D9</accession>
<gene>
    <name evidence="1" type="ORF">GC098_28510</name>
</gene>
<name>A0ABX1Y3D9_9BACL</name>
<comment type="caution">
    <text evidence="1">The sequence shown here is derived from an EMBL/GenBank/DDBJ whole genome shotgun (WGS) entry which is preliminary data.</text>
</comment>
<sequence>MLIGVVVDVGEIGVESHRTTHNLDSKTTLLARSVQLPDSKTEKLDFTDVGALTAMSKAVQLDRH</sequence>
<dbReference type="Proteomes" id="UP000616779">
    <property type="component" value="Unassembled WGS sequence"/>
</dbReference>